<dbReference type="AlphaFoldDB" id="F0YPC2"/>
<reference evidence="8" key="1">
    <citation type="journal article" date="2011" name="Proc. Natl. Acad. Sci. U.S.A.">
        <title>Niche of harmful alga Aureococcus anophagefferens revealed through ecogenomics.</title>
        <authorList>
            <person name="Gobler C.J."/>
            <person name="Berry D.L."/>
            <person name="Dyhrman S.T."/>
            <person name="Wilhelm S.W."/>
            <person name="Salamov A."/>
            <person name="Lobanov A.V."/>
            <person name="Zhang Y."/>
            <person name="Collier J.L."/>
            <person name="Wurch L.L."/>
            <person name="Kustka A.B."/>
            <person name="Dill B.D."/>
            <person name="Shah M."/>
            <person name="VerBerkmoes N.C."/>
            <person name="Kuo A."/>
            <person name="Terry A."/>
            <person name="Pangilinan J."/>
            <person name="Lindquist E.A."/>
            <person name="Lucas S."/>
            <person name="Paulsen I.T."/>
            <person name="Hattenrath-Lehmann T.K."/>
            <person name="Talmage S.C."/>
            <person name="Walker E.A."/>
            <person name="Koch F."/>
            <person name="Burson A.M."/>
            <person name="Marcoval M.A."/>
            <person name="Tang Y.Z."/>
            <person name="Lecleir G.R."/>
            <person name="Coyne K.J."/>
            <person name="Berg G.M."/>
            <person name="Bertrand E.M."/>
            <person name="Saito M.A."/>
            <person name="Gladyshev V.N."/>
            <person name="Grigoriev I.V."/>
        </authorList>
    </citation>
    <scope>NUCLEOTIDE SEQUENCE [LARGE SCALE GENOMIC DNA]</scope>
    <source>
        <strain evidence="8">CCMP1984</strain>
    </source>
</reference>
<comment type="subcellular location">
    <subcellularLocation>
        <location evidence="1">Membrane</location>
        <topology evidence="1">Multi-pass membrane protein</topology>
    </subcellularLocation>
</comment>
<feature type="transmembrane region" description="Helical" evidence="7">
    <location>
        <begin position="277"/>
        <end position="299"/>
    </location>
</feature>
<keyword evidence="4 7" id="KW-0732">Signal</keyword>
<feature type="transmembrane region" description="Helical" evidence="7">
    <location>
        <begin position="349"/>
        <end position="376"/>
    </location>
</feature>
<keyword evidence="3 7" id="KW-0812">Transmembrane</keyword>
<dbReference type="Pfam" id="PF02990">
    <property type="entry name" value="EMP70"/>
    <property type="match status" value="1"/>
</dbReference>
<dbReference type="EMBL" id="GL833212">
    <property type="protein sequence ID" value="EGB03038.1"/>
    <property type="molecule type" value="Genomic_DNA"/>
</dbReference>
<feature type="transmembrane region" description="Helical" evidence="7">
    <location>
        <begin position="500"/>
        <end position="533"/>
    </location>
</feature>
<evidence type="ECO:0000313" key="8">
    <source>
        <dbReference type="EMBL" id="EGB03038.1"/>
    </source>
</evidence>
<dbReference type="SUPFAM" id="SSF103473">
    <property type="entry name" value="MFS general substrate transporter"/>
    <property type="match status" value="1"/>
</dbReference>
<gene>
    <name evidence="8" type="ORF">AURANDRAFT_34561</name>
</gene>
<feature type="transmembrane region" description="Helical" evidence="7">
    <location>
        <begin position="539"/>
        <end position="565"/>
    </location>
</feature>
<dbReference type="PANTHER" id="PTHR10766">
    <property type="entry name" value="TRANSMEMBRANE 9 SUPERFAMILY PROTEIN"/>
    <property type="match status" value="1"/>
</dbReference>
<feature type="transmembrane region" description="Helical" evidence="7">
    <location>
        <begin position="382"/>
        <end position="403"/>
    </location>
</feature>
<dbReference type="InterPro" id="IPR036259">
    <property type="entry name" value="MFS_trans_sf"/>
</dbReference>
<evidence type="ECO:0000256" key="6">
    <source>
        <dbReference type="ARBA" id="ARBA00023136"/>
    </source>
</evidence>
<feature type="transmembrane region" description="Helical" evidence="7">
    <location>
        <begin position="609"/>
        <end position="642"/>
    </location>
</feature>
<dbReference type="KEGG" id="aaf:AURANDRAFT_34561"/>
<dbReference type="RefSeq" id="XP_009042262.1">
    <property type="nucleotide sequence ID" value="XM_009044014.1"/>
</dbReference>
<name>F0YPC2_AURAN</name>
<dbReference type="OrthoDB" id="1666796at2759"/>
<keyword evidence="5 7" id="KW-1133">Transmembrane helix</keyword>
<dbReference type="Proteomes" id="UP000002729">
    <property type="component" value="Unassembled WGS sequence"/>
</dbReference>
<dbReference type="GO" id="GO:0016020">
    <property type="term" value="C:membrane"/>
    <property type="evidence" value="ECO:0007669"/>
    <property type="project" value="UniProtKB-SubCell"/>
</dbReference>
<evidence type="ECO:0000256" key="1">
    <source>
        <dbReference type="ARBA" id="ARBA00004141"/>
    </source>
</evidence>
<feature type="transmembrane region" description="Helical" evidence="7">
    <location>
        <begin position="457"/>
        <end position="479"/>
    </location>
</feature>
<evidence type="ECO:0000256" key="2">
    <source>
        <dbReference type="ARBA" id="ARBA00005227"/>
    </source>
</evidence>
<organism evidence="9">
    <name type="scientific">Aureococcus anophagefferens</name>
    <name type="common">Harmful bloom alga</name>
    <dbReference type="NCBI Taxonomy" id="44056"/>
    <lineage>
        <taxon>Eukaryota</taxon>
        <taxon>Sar</taxon>
        <taxon>Stramenopiles</taxon>
        <taxon>Ochrophyta</taxon>
        <taxon>Pelagophyceae</taxon>
        <taxon>Pelagomonadales</taxon>
        <taxon>Pelagomonadaceae</taxon>
        <taxon>Aureococcus</taxon>
    </lineage>
</organism>
<dbReference type="GO" id="GO:0072657">
    <property type="term" value="P:protein localization to membrane"/>
    <property type="evidence" value="ECO:0007669"/>
    <property type="project" value="TreeGrafter"/>
</dbReference>
<dbReference type="OMA" id="KVYYMFG"/>
<evidence type="ECO:0000256" key="5">
    <source>
        <dbReference type="ARBA" id="ARBA00022989"/>
    </source>
</evidence>
<comment type="similarity">
    <text evidence="2 7">Belongs to the nonaspanin (TM9SF) (TC 9.A.2) family.</text>
</comment>
<dbReference type="InParanoid" id="F0YPC2"/>
<protein>
    <recommendedName>
        <fullName evidence="7">Transmembrane 9 superfamily member</fullName>
    </recommendedName>
</protein>
<keyword evidence="6 7" id="KW-0472">Membrane</keyword>
<dbReference type="GO" id="GO:0005737">
    <property type="term" value="C:cytoplasm"/>
    <property type="evidence" value="ECO:0007669"/>
    <property type="project" value="UniProtKB-ARBA"/>
</dbReference>
<evidence type="ECO:0000256" key="3">
    <source>
        <dbReference type="ARBA" id="ARBA00022692"/>
    </source>
</evidence>
<evidence type="ECO:0000256" key="7">
    <source>
        <dbReference type="RuleBase" id="RU363079"/>
    </source>
</evidence>
<dbReference type="eggNOG" id="KOG1278">
    <property type="taxonomic scope" value="Eukaryota"/>
</dbReference>
<evidence type="ECO:0000256" key="4">
    <source>
        <dbReference type="ARBA" id="ARBA00022729"/>
    </source>
</evidence>
<evidence type="ECO:0000313" key="9">
    <source>
        <dbReference type="Proteomes" id="UP000002729"/>
    </source>
</evidence>
<dbReference type="GeneID" id="20221454"/>
<accession>F0YPC2</accession>
<dbReference type="FunCoup" id="F0YPC2">
    <property type="interactions" value="436"/>
</dbReference>
<sequence length="648" mass="73132">MTSHFFWFYLALTAARAFYLPGVAPREYKSGEKVELKARPDVNKLTSVHTQLPYDYYSHKFCKPHGGVKTTAENLGEFLSGDRIENSPYALYMRTDEYCKILCQVKLNGGHVAQFKRSIDEAYHHNWIVDNIPAASVIDTEAFVTTSYSRGFPVGYYDRLAGKHYLYNHANIVVEYHEAVPDGNRIVGFYVEPFSVDHKFVGGTAWSGNEDAPALETCSIFEPMDLDRAKDHGLALTKSTKVLYTYDIVWKPSNIKWASRWDIYLSMDNAVPKKVHWFSIVNSLMIVICLSGMIAMILARNLRRDISQYNRVPTDDDDDGDIGTQPSEETGWKLVHQDVFRPPTILPMLLCVFVGSGVQVLVMALATIAFAAVGFISPANRGSLMFVMLLLFVLMGAFAGYHCARLYKSFKGQRWQRATVATALLFPGGSFIVFFGLDLTLASYEGSTGAVPITTLLALLALWFGISVPLVFLGAYLGFRKEPLEFPAKFSNIPRLVPTAPWYLSTTFTVVIGGVLPFGACFVELFFILSSMWMDQYYYVFGFTFLVFAILIVTCAEITMVLLYFQLCAEDYHWWWRSFLTSGSTAAYVFLYSSFYFSKLESNLPITYFLYFGYMGIISFGIFLFTGTVGFFAALWFNVVIFGSIKVD</sequence>
<feature type="signal peptide" evidence="7">
    <location>
        <begin position="1"/>
        <end position="17"/>
    </location>
</feature>
<feature type="transmembrane region" description="Helical" evidence="7">
    <location>
        <begin position="415"/>
        <end position="437"/>
    </location>
</feature>
<feature type="transmembrane region" description="Helical" evidence="7">
    <location>
        <begin position="574"/>
        <end position="597"/>
    </location>
</feature>
<keyword evidence="9" id="KW-1185">Reference proteome</keyword>
<dbReference type="InterPro" id="IPR004240">
    <property type="entry name" value="EMP70"/>
</dbReference>
<dbReference type="PANTHER" id="PTHR10766:SF111">
    <property type="entry name" value="TRANSMEMBRANE 9 SUPERFAMILY MEMBER 2"/>
    <property type="match status" value="1"/>
</dbReference>
<proteinExistence type="inferred from homology"/>
<feature type="chain" id="PRO_5007361311" description="Transmembrane 9 superfamily member" evidence="7">
    <location>
        <begin position="18"/>
        <end position="648"/>
    </location>
</feature>